<keyword evidence="4" id="KW-1185">Reference proteome</keyword>
<accession>A8ZKZ4</accession>
<gene>
    <name evidence="3" type="ordered locus">AM1_A0344</name>
</gene>
<dbReference type="Pfam" id="PF13443">
    <property type="entry name" value="HTH_26"/>
    <property type="match status" value="1"/>
</dbReference>
<dbReference type="InterPro" id="IPR010982">
    <property type="entry name" value="Lambda_DNA-bd_dom_sf"/>
</dbReference>
<dbReference type="SMART" id="SM00530">
    <property type="entry name" value="HTH_XRE"/>
    <property type="match status" value="1"/>
</dbReference>
<dbReference type="HOGENOM" id="CLU_066192_62_3_3"/>
<keyword evidence="1" id="KW-0238">DNA-binding</keyword>
<geneLocation type="plasmid" evidence="3 4">
    <name>pREB1</name>
</geneLocation>
<dbReference type="AlphaFoldDB" id="A8ZKZ4"/>
<keyword evidence="3" id="KW-0614">Plasmid</keyword>
<evidence type="ECO:0000259" key="2">
    <source>
        <dbReference type="PROSITE" id="PS50943"/>
    </source>
</evidence>
<dbReference type="Proteomes" id="UP000000268">
    <property type="component" value="Plasmid pREB1"/>
</dbReference>
<dbReference type="PANTHER" id="PTHR46558:SF4">
    <property type="entry name" value="DNA-BIDING PHAGE PROTEIN"/>
    <property type="match status" value="1"/>
</dbReference>
<protein>
    <recommendedName>
        <fullName evidence="2">HTH cro/C1-type domain-containing protein</fullName>
    </recommendedName>
</protein>
<dbReference type="PROSITE" id="PS50943">
    <property type="entry name" value="HTH_CROC1"/>
    <property type="match status" value="1"/>
</dbReference>
<evidence type="ECO:0000256" key="1">
    <source>
        <dbReference type="ARBA" id="ARBA00023125"/>
    </source>
</evidence>
<dbReference type="KEGG" id="amr:AM1_A0344"/>
<feature type="domain" description="HTH cro/C1-type" evidence="2">
    <location>
        <begin position="4"/>
        <end position="59"/>
    </location>
</feature>
<evidence type="ECO:0000313" key="4">
    <source>
        <dbReference type="Proteomes" id="UP000000268"/>
    </source>
</evidence>
<name>A8ZKZ4_ACAM1</name>
<evidence type="ECO:0000313" key="3">
    <source>
        <dbReference type="EMBL" id="ABW31462.1"/>
    </source>
</evidence>
<dbReference type="EMBL" id="CP000838">
    <property type="protein sequence ID" value="ABW31462.1"/>
    <property type="molecule type" value="Genomic_DNA"/>
</dbReference>
<dbReference type="CDD" id="cd00093">
    <property type="entry name" value="HTH_XRE"/>
    <property type="match status" value="1"/>
</dbReference>
<proteinExistence type="predicted"/>
<dbReference type="Gene3D" id="1.10.260.40">
    <property type="entry name" value="lambda repressor-like DNA-binding domains"/>
    <property type="match status" value="1"/>
</dbReference>
<organism evidence="3 4">
    <name type="scientific">Acaryochloris marina (strain MBIC 11017)</name>
    <dbReference type="NCBI Taxonomy" id="329726"/>
    <lineage>
        <taxon>Bacteria</taxon>
        <taxon>Bacillati</taxon>
        <taxon>Cyanobacteriota</taxon>
        <taxon>Cyanophyceae</taxon>
        <taxon>Acaryochloridales</taxon>
        <taxon>Acaryochloridaceae</taxon>
        <taxon>Acaryochloris</taxon>
    </lineage>
</organism>
<dbReference type="GO" id="GO:0003677">
    <property type="term" value="F:DNA binding"/>
    <property type="evidence" value="ECO:0007669"/>
    <property type="project" value="UniProtKB-KW"/>
</dbReference>
<sequence length="72" mass="8432">MSNIKALREDRGLSQSQLARKMQMTETTIRNWEHGRTGVEWFERVARLCEILNCTPNDLFGYEEVSKDDPET</sequence>
<dbReference type="InterPro" id="IPR001387">
    <property type="entry name" value="Cro/C1-type_HTH"/>
</dbReference>
<reference evidence="3 4" key="1">
    <citation type="journal article" date="2008" name="Proc. Natl. Acad. Sci. U.S.A.">
        <title>Niche adaptation and genome expansion in the chlorophyll d-producing cyanobacterium Acaryochloris marina.</title>
        <authorList>
            <person name="Swingley W.D."/>
            <person name="Chen M."/>
            <person name="Cheung P.C."/>
            <person name="Conrad A.L."/>
            <person name="Dejesa L.C."/>
            <person name="Hao J."/>
            <person name="Honchak B.M."/>
            <person name="Karbach L.E."/>
            <person name="Kurdoglu A."/>
            <person name="Lahiri S."/>
            <person name="Mastrian S.D."/>
            <person name="Miyashita H."/>
            <person name="Page L."/>
            <person name="Ramakrishna P."/>
            <person name="Satoh S."/>
            <person name="Sattley W.M."/>
            <person name="Shimada Y."/>
            <person name="Taylor H.L."/>
            <person name="Tomo T."/>
            <person name="Tsuchiya T."/>
            <person name="Wang Z.T."/>
            <person name="Raymond J."/>
            <person name="Mimuro M."/>
            <person name="Blankenship R.E."/>
            <person name="Touchman J.W."/>
        </authorList>
    </citation>
    <scope>NUCLEOTIDE SEQUENCE [LARGE SCALE GENOMIC DNA]</scope>
    <source>
        <strain evidence="4">MBIC 11017</strain>
        <plasmid evidence="4">Plasmid pREB1</plasmid>
    </source>
</reference>
<dbReference type="PANTHER" id="PTHR46558">
    <property type="entry name" value="TRACRIPTIONAL REGULATORY PROTEIN-RELATED-RELATED"/>
    <property type="match status" value="1"/>
</dbReference>
<dbReference type="SUPFAM" id="SSF47413">
    <property type="entry name" value="lambda repressor-like DNA-binding domains"/>
    <property type="match status" value="1"/>
</dbReference>